<evidence type="ECO:0000313" key="4">
    <source>
        <dbReference type="Proteomes" id="UP001060368"/>
    </source>
</evidence>
<dbReference type="AlphaFoldDB" id="A0A9E7PKY3"/>
<accession>A0A9E7PKY3</accession>
<gene>
    <name evidence="3" type="ORF">L6E24_12030</name>
</gene>
<dbReference type="KEGG" id="mend:L6E24_12030"/>
<evidence type="ECO:0000259" key="2">
    <source>
        <dbReference type="Pfam" id="PF01935"/>
    </source>
</evidence>
<dbReference type="InterPro" id="IPR027417">
    <property type="entry name" value="P-loop_NTPase"/>
</dbReference>
<evidence type="ECO:0000256" key="1">
    <source>
        <dbReference type="SAM" id="MobiDB-lite"/>
    </source>
</evidence>
<name>A0A9E7PKY3_9EURY</name>
<dbReference type="Proteomes" id="UP001060368">
    <property type="component" value="Chromosome"/>
</dbReference>
<feature type="domain" description="Helicase HerA central" evidence="2">
    <location>
        <begin position="21"/>
        <end position="56"/>
    </location>
</feature>
<dbReference type="Gene3D" id="3.40.50.300">
    <property type="entry name" value="P-loop containing nucleotide triphosphate hydrolases"/>
    <property type="match status" value="1"/>
</dbReference>
<dbReference type="InterPro" id="IPR002789">
    <property type="entry name" value="HerA_central"/>
</dbReference>
<reference evidence="3" key="1">
    <citation type="submission" date="2022-04" db="EMBL/GenBank/DDBJ databases">
        <title>Complete genome of Methanoplanus endosymbiosus DSM 3599.</title>
        <authorList>
            <person name="Chen S.-C."/>
            <person name="You Y.-T."/>
            <person name="Zhou Y.-Z."/>
            <person name="Lai M.-C."/>
        </authorList>
    </citation>
    <scope>NUCLEOTIDE SEQUENCE</scope>
    <source>
        <strain evidence="3">DSM 3599</strain>
    </source>
</reference>
<organism evidence="3 4">
    <name type="scientific">Methanoplanus endosymbiosus</name>
    <dbReference type="NCBI Taxonomy" id="33865"/>
    <lineage>
        <taxon>Archaea</taxon>
        <taxon>Methanobacteriati</taxon>
        <taxon>Methanobacteriota</taxon>
        <taxon>Stenosarchaea group</taxon>
        <taxon>Methanomicrobia</taxon>
        <taxon>Methanomicrobiales</taxon>
        <taxon>Methanomicrobiaceae</taxon>
        <taxon>Methanoplanus</taxon>
    </lineage>
</organism>
<keyword evidence="4" id="KW-1185">Reference proteome</keyword>
<dbReference type="GeneID" id="74308442"/>
<dbReference type="RefSeq" id="WP_257742227.1">
    <property type="nucleotide sequence ID" value="NZ_CP096115.1"/>
</dbReference>
<protein>
    <submittedName>
        <fullName evidence="3">DUF87 domain-containing protein</fullName>
    </submittedName>
</protein>
<dbReference type="SUPFAM" id="SSF52540">
    <property type="entry name" value="P-loop containing nucleoside triphosphate hydrolases"/>
    <property type="match status" value="1"/>
</dbReference>
<evidence type="ECO:0000313" key="3">
    <source>
        <dbReference type="EMBL" id="UUX92075.1"/>
    </source>
</evidence>
<feature type="region of interest" description="Disordered" evidence="1">
    <location>
        <begin position="330"/>
        <end position="349"/>
    </location>
</feature>
<sequence>MSAAPAWRKKLAREWIKVPGQHMTIVGTTGMGKTNALQFCIEGLSRFSDETIVIFDSGKSSELLVFSQFKPLNLIIPEGLDVDVSLHEKDNDSPEELPNGNSQLIRKSYIKKPEEIWDKLIKSRINIVCLEVFILDPEVYTQIIIQIFRNLIKRATRNNIITPLTIAIEEINRIAPGKGYAHSPEHNRLGAVIEHNIEYLRSLGIRFIGTQQGFKSVRLGVRQHFHWQIVKNGCRFSEGRLARYNYIWEGLAASQGVIVYPDGKYSDIISPFKYYGEGRDIGYIQYLGEIALDDSEVSEAQKNNEADDDDNDNRENNVLLLDDFLGRKRKGKEAKEAGETGGGTISPETVALLDQTTKNLLYMEAKSAGIDENNTEENRESVILEYMQKCKDKWEADNGTPAAQ</sequence>
<proteinExistence type="predicted"/>
<dbReference type="Pfam" id="PF01935">
    <property type="entry name" value="DUF87"/>
    <property type="match status" value="1"/>
</dbReference>
<dbReference type="EMBL" id="CP096115">
    <property type="protein sequence ID" value="UUX92075.1"/>
    <property type="molecule type" value="Genomic_DNA"/>
</dbReference>